<comment type="caution">
    <text evidence="1">The sequence shown here is derived from an EMBL/GenBank/DDBJ whole genome shotgun (WGS) entry which is preliminary data.</text>
</comment>
<sequence length="99" mass="10975">MVNSISDHVSSSSSSGAPVDLTEKLFGLTASLIFRIVFGTSFRGSKFEHDTNIPKLIHDRGLSGADYFPSCIGWIMDRVSGVHKEFDRIWSLLDGLFPR</sequence>
<proteinExistence type="predicted"/>
<evidence type="ECO:0000313" key="2">
    <source>
        <dbReference type="Proteomes" id="UP000250321"/>
    </source>
</evidence>
<reference evidence="1 2" key="1">
    <citation type="submission" date="2018-02" db="EMBL/GenBank/DDBJ databases">
        <title>Draft genome of wild Prunus yedoensis var. nudiflora.</title>
        <authorList>
            <person name="Baek S."/>
            <person name="Kim J.-H."/>
            <person name="Choi K."/>
            <person name="Kim G.-B."/>
            <person name="Cho A."/>
            <person name="Jang H."/>
            <person name="Shin C.-H."/>
            <person name="Yu H.-J."/>
            <person name="Mun J.-H."/>
        </authorList>
    </citation>
    <scope>NUCLEOTIDE SEQUENCE [LARGE SCALE GENOMIC DNA]</scope>
    <source>
        <strain evidence="2">cv. Jeju island</strain>
        <tissue evidence="1">Leaf</tissue>
    </source>
</reference>
<dbReference type="EMBL" id="PJQY01003673">
    <property type="protein sequence ID" value="PQM35436.1"/>
    <property type="molecule type" value="Genomic_DNA"/>
</dbReference>
<dbReference type="OrthoDB" id="2789670at2759"/>
<dbReference type="STRING" id="2094558.A0A314UFC3"/>
<protein>
    <submittedName>
        <fullName evidence="1">Cytochrome P450 71B37</fullName>
    </submittedName>
</protein>
<dbReference type="Proteomes" id="UP000250321">
    <property type="component" value="Unassembled WGS sequence"/>
</dbReference>
<evidence type="ECO:0000313" key="1">
    <source>
        <dbReference type="EMBL" id="PQM35436.1"/>
    </source>
</evidence>
<keyword evidence="2" id="KW-1185">Reference proteome</keyword>
<name>A0A314UFC3_PRUYE</name>
<gene>
    <name evidence="1" type="ORF">Pyn_18630</name>
</gene>
<organism evidence="1 2">
    <name type="scientific">Prunus yedoensis var. nudiflora</name>
    <dbReference type="NCBI Taxonomy" id="2094558"/>
    <lineage>
        <taxon>Eukaryota</taxon>
        <taxon>Viridiplantae</taxon>
        <taxon>Streptophyta</taxon>
        <taxon>Embryophyta</taxon>
        <taxon>Tracheophyta</taxon>
        <taxon>Spermatophyta</taxon>
        <taxon>Magnoliopsida</taxon>
        <taxon>eudicotyledons</taxon>
        <taxon>Gunneridae</taxon>
        <taxon>Pentapetalae</taxon>
        <taxon>rosids</taxon>
        <taxon>fabids</taxon>
        <taxon>Rosales</taxon>
        <taxon>Rosaceae</taxon>
        <taxon>Amygdaloideae</taxon>
        <taxon>Amygdaleae</taxon>
        <taxon>Prunus</taxon>
    </lineage>
</organism>
<dbReference type="AlphaFoldDB" id="A0A314UFC3"/>
<accession>A0A314UFC3</accession>